<dbReference type="Gene3D" id="4.10.240.10">
    <property type="entry name" value="Zn(2)-C6 fungal-type DNA-binding domain"/>
    <property type="match status" value="1"/>
</dbReference>
<dbReference type="AlphaFoldDB" id="A0A6A5Z5B7"/>
<dbReference type="OrthoDB" id="3546279at2759"/>
<dbReference type="Pfam" id="PF00172">
    <property type="entry name" value="Zn_clus"/>
    <property type="match status" value="1"/>
</dbReference>
<evidence type="ECO:0000313" key="5">
    <source>
        <dbReference type="Proteomes" id="UP000799770"/>
    </source>
</evidence>
<keyword evidence="1" id="KW-0539">Nucleus</keyword>
<organism evidence="4 5">
    <name type="scientific">Lophiotrema nucula</name>
    <dbReference type="NCBI Taxonomy" id="690887"/>
    <lineage>
        <taxon>Eukaryota</taxon>
        <taxon>Fungi</taxon>
        <taxon>Dikarya</taxon>
        <taxon>Ascomycota</taxon>
        <taxon>Pezizomycotina</taxon>
        <taxon>Dothideomycetes</taxon>
        <taxon>Pleosporomycetidae</taxon>
        <taxon>Pleosporales</taxon>
        <taxon>Lophiotremataceae</taxon>
        <taxon>Lophiotrema</taxon>
    </lineage>
</organism>
<dbReference type="GO" id="GO:0008270">
    <property type="term" value="F:zinc ion binding"/>
    <property type="evidence" value="ECO:0007669"/>
    <property type="project" value="InterPro"/>
</dbReference>
<feature type="region of interest" description="Disordered" evidence="2">
    <location>
        <begin position="82"/>
        <end position="107"/>
    </location>
</feature>
<dbReference type="PROSITE" id="PS50048">
    <property type="entry name" value="ZN2_CY6_FUNGAL_2"/>
    <property type="match status" value="1"/>
</dbReference>
<feature type="compositionally biased region" description="Polar residues" evidence="2">
    <location>
        <begin position="86"/>
        <end position="107"/>
    </location>
</feature>
<dbReference type="Proteomes" id="UP000799770">
    <property type="component" value="Unassembled WGS sequence"/>
</dbReference>
<dbReference type="PANTHER" id="PTHR47784:SF5">
    <property type="entry name" value="STEROL UPTAKE CONTROL PROTEIN 2"/>
    <property type="match status" value="1"/>
</dbReference>
<dbReference type="PRINTS" id="PR00755">
    <property type="entry name" value="AFLATOXINBRP"/>
</dbReference>
<evidence type="ECO:0000259" key="3">
    <source>
        <dbReference type="PROSITE" id="PS50048"/>
    </source>
</evidence>
<name>A0A6A5Z5B7_9PLEO</name>
<evidence type="ECO:0000313" key="4">
    <source>
        <dbReference type="EMBL" id="KAF2113608.1"/>
    </source>
</evidence>
<dbReference type="SMART" id="SM00066">
    <property type="entry name" value="GAL4"/>
    <property type="match status" value="1"/>
</dbReference>
<dbReference type="PANTHER" id="PTHR47784">
    <property type="entry name" value="STEROL UPTAKE CONTROL PROTEIN 2"/>
    <property type="match status" value="1"/>
</dbReference>
<dbReference type="CDD" id="cd00067">
    <property type="entry name" value="GAL4"/>
    <property type="match status" value="1"/>
</dbReference>
<keyword evidence="5" id="KW-1185">Reference proteome</keyword>
<dbReference type="PROSITE" id="PS00463">
    <property type="entry name" value="ZN2_CY6_FUNGAL_1"/>
    <property type="match status" value="1"/>
</dbReference>
<protein>
    <recommendedName>
        <fullName evidence="3">Zn(2)-C6 fungal-type domain-containing protein</fullName>
    </recommendedName>
</protein>
<dbReference type="InterPro" id="IPR036864">
    <property type="entry name" value="Zn2-C6_fun-type_DNA-bd_sf"/>
</dbReference>
<proteinExistence type="predicted"/>
<dbReference type="InterPro" id="IPR001138">
    <property type="entry name" value="Zn2Cys6_DnaBD"/>
</dbReference>
<feature type="domain" description="Zn(2)-C6 fungal-type" evidence="3">
    <location>
        <begin position="18"/>
        <end position="48"/>
    </location>
</feature>
<dbReference type="EMBL" id="ML977327">
    <property type="protein sequence ID" value="KAF2113608.1"/>
    <property type="molecule type" value="Genomic_DNA"/>
</dbReference>
<gene>
    <name evidence="4" type="ORF">BDV96DRAFT_647863</name>
</gene>
<sequence>MPRKSQGLRSYHHKSRNGCSNCKRRRVKCNLQAPACANCVRRGELCEYQMFSQDLPSQWCTEVSVRGTVPLAFPTTTAGGSLELVPTSSNTHPIQSQLSRHASPTSGTLESCVTHPDPFRFSLSLAMKGSFFEDSEKALWLPSIEKAGMRYAYVQHAFLSVSSLLFELDNPSQRMPVTAYQHHLTASSLFRLNAPNIVEDNWIAVISFGVMMIIFEFAVQQSCPEPHFDLLHSLLVLRNFMKVDNEVAPYLHKTKMWPLIQKRNAAFMPPADNQLQTSFRNMANLIAQLLKNGVPNAETNRQAFWELREWSYGCNEFPRNWRHYCEWPASVSDAFMQLFAEEDDVAMLITIHWCSVLYQSPKRWYITRWAQRAALYLISKLKGDCSDLLVWPLSVVLDNGVIPTFPTLAPFFLPGEPTKSLPVSHIDPLLS</sequence>
<dbReference type="InterPro" id="IPR053157">
    <property type="entry name" value="Sterol_Uptake_Regulator"/>
</dbReference>
<dbReference type="GO" id="GO:0001228">
    <property type="term" value="F:DNA-binding transcription activator activity, RNA polymerase II-specific"/>
    <property type="evidence" value="ECO:0007669"/>
    <property type="project" value="TreeGrafter"/>
</dbReference>
<evidence type="ECO:0000256" key="2">
    <source>
        <dbReference type="SAM" id="MobiDB-lite"/>
    </source>
</evidence>
<accession>A0A6A5Z5B7</accession>
<dbReference type="SUPFAM" id="SSF57701">
    <property type="entry name" value="Zn2/Cys6 DNA-binding domain"/>
    <property type="match status" value="1"/>
</dbReference>
<evidence type="ECO:0000256" key="1">
    <source>
        <dbReference type="ARBA" id="ARBA00023242"/>
    </source>
</evidence>
<reference evidence="4" key="1">
    <citation type="journal article" date="2020" name="Stud. Mycol.">
        <title>101 Dothideomycetes genomes: a test case for predicting lifestyles and emergence of pathogens.</title>
        <authorList>
            <person name="Haridas S."/>
            <person name="Albert R."/>
            <person name="Binder M."/>
            <person name="Bloem J."/>
            <person name="Labutti K."/>
            <person name="Salamov A."/>
            <person name="Andreopoulos B."/>
            <person name="Baker S."/>
            <person name="Barry K."/>
            <person name="Bills G."/>
            <person name="Bluhm B."/>
            <person name="Cannon C."/>
            <person name="Castanera R."/>
            <person name="Culley D."/>
            <person name="Daum C."/>
            <person name="Ezra D."/>
            <person name="Gonzalez J."/>
            <person name="Henrissat B."/>
            <person name="Kuo A."/>
            <person name="Liang C."/>
            <person name="Lipzen A."/>
            <person name="Lutzoni F."/>
            <person name="Magnuson J."/>
            <person name="Mondo S."/>
            <person name="Nolan M."/>
            <person name="Ohm R."/>
            <person name="Pangilinan J."/>
            <person name="Park H.-J."/>
            <person name="Ramirez L."/>
            <person name="Alfaro M."/>
            <person name="Sun H."/>
            <person name="Tritt A."/>
            <person name="Yoshinaga Y."/>
            <person name="Zwiers L.-H."/>
            <person name="Turgeon B."/>
            <person name="Goodwin S."/>
            <person name="Spatafora J."/>
            <person name="Crous P."/>
            <person name="Grigoriev I."/>
        </authorList>
    </citation>
    <scope>NUCLEOTIDE SEQUENCE</scope>
    <source>
        <strain evidence="4">CBS 627.86</strain>
    </source>
</reference>